<dbReference type="InterPro" id="IPR014756">
    <property type="entry name" value="Ig_E-set"/>
</dbReference>
<dbReference type="AlphaFoldDB" id="A0A964E206"/>
<dbReference type="SUPFAM" id="SSF51445">
    <property type="entry name" value="(Trans)glycosidases"/>
    <property type="match status" value="1"/>
</dbReference>
<dbReference type="Gene3D" id="3.20.20.80">
    <property type="entry name" value="Glycosidases"/>
    <property type="match status" value="1"/>
</dbReference>
<comment type="pathway">
    <text evidence="2 14">Glycan biosynthesis; trehalose biosynthesis.</text>
</comment>
<proteinExistence type="inferred from homology"/>
<feature type="site" description="Transition state stabilizer" evidence="17">
    <location>
        <position position="395"/>
    </location>
</feature>
<dbReference type="RefSeq" id="WP_227304860.1">
    <property type="nucleotide sequence ID" value="NZ_JAESVA010000001.1"/>
</dbReference>
<dbReference type="InterPro" id="IPR004193">
    <property type="entry name" value="Glyco_hydro_13_N"/>
</dbReference>
<feature type="binding site" evidence="16">
    <location>
        <begin position="394"/>
        <end position="399"/>
    </location>
    <ligand>
        <name>substrate</name>
    </ligand>
</feature>
<dbReference type="InterPro" id="IPR006047">
    <property type="entry name" value="GH13_cat_dom"/>
</dbReference>
<evidence type="ECO:0000256" key="4">
    <source>
        <dbReference type="ARBA" id="ARBA00012268"/>
    </source>
</evidence>
<dbReference type="EC" id="3.2.1.141" evidence="4 13"/>
<dbReference type="InterPro" id="IPR022567">
    <property type="entry name" value="DUF3459"/>
</dbReference>
<dbReference type="InterPro" id="IPR013783">
    <property type="entry name" value="Ig-like_fold"/>
</dbReference>
<evidence type="ECO:0000256" key="8">
    <source>
        <dbReference type="ARBA" id="ARBA00023277"/>
    </source>
</evidence>
<dbReference type="GO" id="GO:0005992">
    <property type="term" value="P:trehalose biosynthetic process"/>
    <property type="evidence" value="ECO:0007669"/>
    <property type="project" value="UniProtKB-UniRule"/>
</dbReference>
<evidence type="ECO:0000313" key="20">
    <source>
        <dbReference type="Proteomes" id="UP000721844"/>
    </source>
</evidence>
<feature type="domain" description="Glycosyl hydrolase family 13 catalytic" evidence="18">
    <location>
        <begin position="92"/>
        <end position="462"/>
    </location>
</feature>
<protein>
    <recommendedName>
        <fullName evidence="5 13">Malto-oligosyltrehalose trehalohydrolase</fullName>
        <shortName evidence="14">MTHase</shortName>
        <ecNumber evidence="4 13">3.2.1.141</ecNumber>
    </recommendedName>
    <alternativeName>
        <fullName evidence="11 14">4-alpha-D-((1-&gt;4)-alpha-D-glucano)trehalose trehalohydrolase</fullName>
    </alternativeName>
    <alternativeName>
        <fullName evidence="10 14">Maltooligosyl trehalose trehalohydrolase</fullName>
    </alternativeName>
</protein>
<evidence type="ECO:0000256" key="17">
    <source>
        <dbReference type="PIRSR" id="PIRSR006337-3"/>
    </source>
</evidence>
<dbReference type="InterPro" id="IPR012768">
    <property type="entry name" value="Trehalose_TreZ"/>
</dbReference>
<evidence type="ECO:0000256" key="14">
    <source>
        <dbReference type="PIRNR" id="PIRNR006337"/>
    </source>
</evidence>
<keyword evidence="6" id="KW-0963">Cytoplasm</keyword>
<dbReference type="Gene3D" id="2.60.40.10">
    <property type="entry name" value="Immunoglobulins"/>
    <property type="match status" value="1"/>
</dbReference>
<dbReference type="GO" id="GO:0033942">
    <property type="term" value="F:4-alpha-D-(1-&gt;4)-alpha-D-glucanotrehalose trehalohydrolase activity"/>
    <property type="evidence" value="ECO:0007669"/>
    <property type="project" value="UniProtKB-EC"/>
</dbReference>
<dbReference type="CDD" id="cd02853">
    <property type="entry name" value="E_set_MTHase_like_N"/>
    <property type="match status" value="1"/>
</dbReference>
<dbReference type="NCBIfam" id="TIGR02402">
    <property type="entry name" value="trehalose_TreZ"/>
    <property type="match status" value="1"/>
</dbReference>
<dbReference type="PANTHER" id="PTHR43651:SF11">
    <property type="entry name" value="MALTO-OLIGOSYLTREHALOSE TREHALOHYDROLASE"/>
    <property type="match status" value="1"/>
</dbReference>
<comment type="caution">
    <text evidence="19">The sequence shown here is derived from an EMBL/GenBank/DDBJ whole genome shotgun (WGS) entry which is preliminary data.</text>
</comment>
<evidence type="ECO:0000256" key="10">
    <source>
        <dbReference type="ARBA" id="ARBA00032057"/>
    </source>
</evidence>
<comment type="similarity">
    <text evidence="3 14">Belongs to the glycosyl hydrolase 13 family.</text>
</comment>
<dbReference type="Gene3D" id="1.10.10.760">
    <property type="entry name" value="E-set domains of sugar-utilizing enzymes"/>
    <property type="match status" value="1"/>
</dbReference>
<evidence type="ECO:0000313" key="19">
    <source>
        <dbReference type="EMBL" id="MCB8878792.1"/>
    </source>
</evidence>
<evidence type="ECO:0000256" key="5">
    <source>
        <dbReference type="ARBA" id="ARBA00015938"/>
    </source>
</evidence>
<dbReference type="GO" id="GO:0005737">
    <property type="term" value="C:cytoplasm"/>
    <property type="evidence" value="ECO:0007669"/>
    <property type="project" value="UniProtKB-SubCell"/>
</dbReference>
<dbReference type="Pfam" id="PF00128">
    <property type="entry name" value="Alpha-amylase"/>
    <property type="match status" value="1"/>
</dbReference>
<feature type="binding site" evidence="16">
    <location>
        <begin position="262"/>
        <end position="267"/>
    </location>
    <ligand>
        <name>substrate</name>
    </ligand>
</feature>
<feature type="active site" description="Nucleophile" evidence="15">
    <location>
        <position position="264"/>
    </location>
</feature>
<dbReference type="Pfam" id="PF11941">
    <property type="entry name" value="DUF3459"/>
    <property type="match status" value="1"/>
</dbReference>
<dbReference type="PIRSF" id="PIRSF006337">
    <property type="entry name" value="Trehalose_TreZ"/>
    <property type="match status" value="1"/>
</dbReference>
<evidence type="ECO:0000256" key="15">
    <source>
        <dbReference type="PIRSR" id="PIRSR006337-1"/>
    </source>
</evidence>
<evidence type="ECO:0000256" key="7">
    <source>
        <dbReference type="ARBA" id="ARBA00022801"/>
    </source>
</evidence>
<evidence type="ECO:0000256" key="16">
    <source>
        <dbReference type="PIRSR" id="PIRSR006337-2"/>
    </source>
</evidence>
<dbReference type="InterPro" id="IPR044901">
    <property type="entry name" value="Trehalose_TreZ_E-set_sf"/>
</dbReference>
<evidence type="ECO:0000256" key="13">
    <source>
        <dbReference type="NCBIfam" id="TIGR02402"/>
    </source>
</evidence>
<evidence type="ECO:0000256" key="11">
    <source>
        <dbReference type="ARBA" id="ARBA00033284"/>
    </source>
</evidence>
<keyword evidence="8" id="KW-0119">Carbohydrate metabolism</keyword>
<dbReference type="InterPro" id="IPR017853">
    <property type="entry name" value="GH"/>
</dbReference>
<dbReference type="Proteomes" id="UP000721844">
    <property type="component" value="Unassembled WGS sequence"/>
</dbReference>
<dbReference type="CDD" id="cd11325">
    <property type="entry name" value="AmyAc_GTHase"/>
    <property type="match status" value="1"/>
</dbReference>
<comment type="catalytic activity">
    <reaction evidence="12 14">
        <text>hydrolysis of (1-&gt;4)-alpha-D-glucosidic linkage in 4-alpha-D-[(1-&gt;4)-alpha-D-glucanosyl]n trehalose to yield trehalose and (1-&gt;4)-alpha-D-glucan.</text>
        <dbReference type="EC" id="3.2.1.141"/>
    </reaction>
</comment>
<evidence type="ECO:0000259" key="18">
    <source>
        <dbReference type="SMART" id="SM00642"/>
    </source>
</evidence>
<gene>
    <name evidence="19" type="primary">treZ</name>
    <name evidence="19" type="ORF">ACELLULO517_00990</name>
</gene>
<dbReference type="PANTHER" id="PTHR43651">
    <property type="entry name" value="1,4-ALPHA-GLUCAN-BRANCHING ENZYME"/>
    <property type="match status" value="1"/>
</dbReference>
<comment type="subcellular location">
    <subcellularLocation>
        <location evidence="1 15">Cytoplasm</location>
    </subcellularLocation>
</comment>
<accession>A0A964E206</accession>
<evidence type="ECO:0000256" key="3">
    <source>
        <dbReference type="ARBA" id="ARBA00008061"/>
    </source>
</evidence>
<dbReference type="SUPFAM" id="SSF81296">
    <property type="entry name" value="E set domains"/>
    <property type="match status" value="1"/>
</dbReference>
<evidence type="ECO:0000256" key="1">
    <source>
        <dbReference type="ARBA" id="ARBA00004496"/>
    </source>
</evidence>
<evidence type="ECO:0000256" key="2">
    <source>
        <dbReference type="ARBA" id="ARBA00005199"/>
    </source>
</evidence>
<keyword evidence="7 14" id="KW-0378">Hydrolase</keyword>
<organism evidence="19 20">
    <name type="scientific">Acidisoma cellulosilyticum</name>
    <dbReference type="NCBI Taxonomy" id="2802395"/>
    <lineage>
        <taxon>Bacteria</taxon>
        <taxon>Pseudomonadati</taxon>
        <taxon>Pseudomonadota</taxon>
        <taxon>Alphaproteobacteria</taxon>
        <taxon>Acetobacterales</taxon>
        <taxon>Acidocellaceae</taxon>
        <taxon>Acidisoma</taxon>
    </lineage>
</organism>
<keyword evidence="9 14" id="KW-0326">Glycosidase</keyword>
<evidence type="ECO:0000256" key="9">
    <source>
        <dbReference type="ARBA" id="ARBA00023295"/>
    </source>
</evidence>
<dbReference type="SMART" id="SM00642">
    <property type="entry name" value="Aamy"/>
    <property type="match status" value="1"/>
</dbReference>
<evidence type="ECO:0000256" key="12">
    <source>
        <dbReference type="ARBA" id="ARBA00034013"/>
    </source>
</evidence>
<feature type="binding site" evidence="16">
    <location>
        <begin position="325"/>
        <end position="329"/>
    </location>
    <ligand>
        <name>substrate</name>
    </ligand>
</feature>
<sequence>MTTRVHDLPFGASLQGDGVLFRFWAPGEAEVSIALDGGEPLPMTAGEDGWHEKLVPNAKAGSVYHYVVKDGLRVPDPASRFQPQDVHGPSEVIDPEAYDWQDGSWRGRDWAEAVIYELHIGTFTPEGSFRAAIARLDHLADLGVTVIEIMPVADFPGQRNWGYDGVLPFAPDSSYGRPEDFKALVDAAHARGLSVMLDVVYNHFGPDGNYLPVYAPQFFTERHKSPWGAGINVDGADSRPVRDFFIHNALYWIKEFHLDGLRFDAVHAIQDDSPRHLLLELAETLRAQVQDRPLHLVLENEDNRARYLERTSNGQPRDYSAQWNDDVHHVLHVAATGEDVAYYAPYAQQPELLGRALAEGFAFQGEAMAYSGKPRGEPSAHLPPSAFVAFAQNHDQIGNRAMGERLSQIASAEAVRAVSAVYLLLPQVPMLFMGEELGATSPFLFFADFEGELAEKVRDGRREEFARFPAFSDPETREKIPDPLAEATFLASKLQWDKVDPTVQDWYRRILAVRRERLLPLLHGIRQGGRARMRGQRAVEVVWTVDGGGALTLLANLSSETVSGDFAVDSQPLWQEGAAAQKENLPAWSVRWMFSP</sequence>
<feature type="active site" description="Proton donor" evidence="15">
    <location>
        <position position="299"/>
    </location>
</feature>
<dbReference type="Pfam" id="PF02922">
    <property type="entry name" value="CBM_48"/>
    <property type="match status" value="1"/>
</dbReference>
<name>A0A964E206_9PROT</name>
<reference evidence="19 20" key="1">
    <citation type="journal article" date="2021" name="Microorganisms">
        <title>Acidisoma silvae sp. nov. and Acidisomacellulosilytica sp. nov., Two Acidophilic Bacteria Isolated from Decaying Wood, Hydrolyzing Cellulose and Producing Poly-3-hydroxybutyrate.</title>
        <authorList>
            <person name="Mieszkin S."/>
            <person name="Pouder E."/>
            <person name="Uroz S."/>
            <person name="Simon-Colin C."/>
            <person name="Alain K."/>
        </authorList>
    </citation>
    <scope>NUCLEOTIDE SEQUENCE [LARGE SCALE GENOMIC DNA]</scope>
    <source>
        <strain evidence="19 20">HW T5.17</strain>
    </source>
</reference>
<keyword evidence="20" id="KW-1185">Reference proteome</keyword>
<dbReference type="EMBL" id="JAESVA010000001">
    <property type="protein sequence ID" value="MCB8878792.1"/>
    <property type="molecule type" value="Genomic_DNA"/>
</dbReference>
<evidence type="ECO:0000256" key="6">
    <source>
        <dbReference type="ARBA" id="ARBA00022490"/>
    </source>
</evidence>